<dbReference type="SUPFAM" id="SSF52047">
    <property type="entry name" value="RNI-like"/>
    <property type="match status" value="1"/>
</dbReference>
<dbReference type="Proteomes" id="UP000027265">
    <property type="component" value="Unassembled WGS sequence"/>
</dbReference>
<dbReference type="EMBL" id="KL197724">
    <property type="protein sequence ID" value="KDQ55633.1"/>
    <property type="molecule type" value="Genomic_DNA"/>
</dbReference>
<organism evidence="1 2">
    <name type="scientific">Jaapia argillacea MUCL 33604</name>
    <dbReference type="NCBI Taxonomy" id="933084"/>
    <lineage>
        <taxon>Eukaryota</taxon>
        <taxon>Fungi</taxon>
        <taxon>Dikarya</taxon>
        <taxon>Basidiomycota</taxon>
        <taxon>Agaricomycotina</taxon>
        <taxon>Agaricomycetes</taxon>
        <taxon>Agaricomycetidae</taxon>
        <taxon>Jaapiales</taxon>
        <taxon>Jaapiaceae</taxon>
        <taxon>Jaapia</taxon>
    </lineage>
</organism>
<proteinExistence type="predicted"/>
<dbReference type="InParanoid" id="A0A067PL63"/>
<reference evidence="2" key="1">
    <citation type="journal article" date="2014" name="Proc. Natl. Acad. Sci. U.S.A.">
        <title>Extensive sampling of basidiomycete genomes demonstrates inadequacy of the white-rot/brown-rot paradigm for wood decay fungi.</title>
        <authorList>
            <person name="Riley R."/>
            <person name="Salamov A.A."/>
            <person name="Brown D.W."/>
            <person name="Nagy L.G."/>
            <person name="Floudas D."/>
            <person name="Held B.W."/>
            <person name="Levasseur A."/>
            <person name="Lombard V."/>
            <person name="Morin E."/>
            <person name="Otillar R."/>
            <person name="Lindquist E.A."/>
            <person name="Sun H."/>
            <person name="LaButti K.M."/>
            <person name="Schmutz J."/>
            <person name="Jabbour D."/>
            <person name="Luo H."/>
            <person name="Baker S.E."/>
            <person name="Pisabarro A.G."/>
            <person name="Walton J.D."/>
            <person name="Blanchette R.A."/>
            <person name="Henrissat B."/>
            <person name="Martin F."/>
            <person name="Cullen D."/>
            <person name="Hibbett D.S."/>
            <person name="Grigoriev I.V."/>
        </authorList>
    </citation>
    <scope>NUCLEOTIDE SEQUENCE [LARGE SCALE GENOMIC DNA]</scope>
    <source>
        <strain evidence="2">MUCL 33604</strain>
    </source>
</reference>
<accession>A0A067PL63</accession>
<sequence length="284" mass="31961">MLPVELWSNVFKFVQSPRDLSQICSISRTFRREATPHLYHSVVLSGGWDQLLAFSRVATREGKRVVRLSIAIHGNDDRCRILAEQKQLLGAILCALPNLRYLELSAAAPYSIDCCLASSMSTIFGGCQFRLEEFRNSVITFDHTVDFLATQSSLRSWEHLPESLSHQIHRFDESFLPAISSVDIDTDLLVRCFSIARPIKRMHLRIGEGDEEEEFLDNLIQAVGLFGPSLTTLSLDGTFCESRTATLLAAGLAKGVLPHLVHLSLKDDYVTRDEDFLEVIHQRS</sequence>
<gene>
    <name evidence="1" type="ORF">JAAARDRAFT_324486</name>
</gene>
<protein>
    <submittedName>
        <fullName evidence="1">Uncharacterized protein</fullName>
    </submittedName>
</protein>
<name>A0A067PL63_9AGAM</name>
<dbReference type="HOGENOM" id="CLU_062057_0_0_1"/>
<dbReference type="OrthoDB" id="3945550at2759"/>
<dbReference type="AlphaFoldDB" id="A0A067PL63"/>
<evidence type="ECO:0000313" key="2">
    <source>
        <dbReference type="Proteomes" id="UP000027265"/>
    </source>
</evidence>
<keyword evidence="2" id="KW-1185">Reference proteome</keyword>
<evidence type="ECO:0000313" key="1">
    <source>
        <dbReference type="EMBL" id="KDQ55633.1"/>
    </source>
</evidence>